<dbReference type="NCBIfam" id="TIGR03696">
    <property type="entry name" value="Rhs_assc_core"/>
    <property type="match status" value="1"/>
</dbReference>
<dbReference type="Proteomes" id="UP001621706">
    <property type="component" value="Unassembled WGS sequence"/>
</dbReference>
<dbReference type="EMBL" id="JAZGZP010000035">
    <property type="protein sequence ID" value="MFK7002155.1"/>
    <property type="molecule type" value="Genomic_DNA"/>
</dbReference>
<sequence length="298" mass="33713">MNYYPFGSLVPNRHGYSKDYRYGFQGQEKDDQIKGEGNSLNYTFRMHDPRIGRFFSIDPLSSKYPWNSPYAFSENRVIDGIELEGKEVEIIIGKNPVGETELRVIGNSETNKAPKTMTVPIYPLYVSDPVTKEFSTYFVTRDALYIDPTTKPDENGNITIKNIPFEPKVGSSNIYDGEERSVFGSTELPSLRLRQNGSTRLPAEEVNSPFREVKDIAKDINIHVGGEYTTSKTKPGYVNVTGSEGCFTVVSGNDEIKKLANDIDNRQKTLKEAKKPTNITIEVERRDDVKKELEVKTQ</sequence>
<dbReference type="InterPro" id="IPR022385">
    <property type="entry name" value="Rhs_assc_core"/>
</dbReference>
<gene>
    <name evidence="1" type="ORF">V3I07_14820</name>
</gene>
<protein>
    <submittedName>
        <fullName evidence="1">RHS repeat-associated core domain-containing protein</fullName>
    </submittedName>
</protein>
<dbReference type="RefSeq" id="WP_088401206.1">
    <property type="nucleotide sequence ID" value="NZ_JAZGZP010000035.1"/>
</dbReference>
<name>A0ABW8PD55_9FLAO</name>
<accession>A0ABW8PD55</accession>
<proteinExistence type="predicted"/>
<reference evidence="1 2" key="1">
    <citation type="submission" date="2024-02" db="EMBL/GenBank/DDBJ databases">
        <title>Comparative Genomic Analysis of Flavobacterium Species Causing Columnaris Disease of Freshwater Fish in Thailand: Insights into Virulence and Resistance Mechanisms.</title>
        <authorList>
            <person name="Nguyen D."/>
            <person name="Chokmangmeepisarn P."/>
            <person name="Khianchaikhan K."/>
            <person name="Morishita M."/>
            <person name="Bunnoy A."/>
            <person name="Rodkhum C."/>
        </authorList>
    </citation>
    <scope>NUCLEOTIDE SEQUENCE [LARGE SCALE GENOMIC DNA]</scope>
    <source>
        <strain evidence="1 2">CNRT2201</strain>
    </source>
</reference>
<keyword evidence="2" id="KW-1185">Reference proteome</keyword>
<dbReference type="Gene3D" id="2.180.10.10">
    <property type="entry name" value="RHS repeat-associated core"/>
    <property type="match status" value="1"/>
</dbReference>
<evidence type="ECO:0000313" key="1">
    <source>
        <dbReference type="EMBL" id="MFK7002155.1"/>
    </source>
</evidence>
<comment type="caution">
    <text evidence="1">The sequence shown here is derived from an EMBL/GenBank/DDBJ whole genome shotgun (WGS) entry which is preliminary data.</text>
</comment>
<evidence type="ECO:0000313" key="2">
    <source>
        <dbReference type="Proteomes" id="UP001621706"/>
    </source>
</evidence>
<organism evidence="1 2">
    <name type="scientific">Flavobacterium oreochromis</name>
    <dbReference type="NCBI Taxonomy" id="2906078"/>
    <lineage>
        <taxon>Bacteria</taxon>
        <taxon>Pseudomonadati</taxon>
        <taxon>Bacteroidota</taxon>
        <taxon>Flavobacteriia</taxon>
        <taxon>Flavobacteriales</taxon>
        <taxon>Flavobacteriaceae</taxon>
        <taxon>Flavobacterium</taxon>
    </lineage>
</organism>